<dbReference type="Pfam" id="PF20425">
    <property type="entry name" value="Neurobeachin"/>
    <property type="match status" value="1"/>
</dbReference>
<dbReference type="SUPFAM" id="SSF50729">
    <property type="entry name" value="PH domain-like"/>
    <property type="match status" value="1"/>
</dbReference>
<reference evidence="7 8" key="1">
    <citation type="journal article" date="2024" name="Nat. Commun.">
        <title>Phylogenomics reveals the evolutionary origins of lichenization in chlorophyte algae.</title>
        <authorList>
            <person name="Puginier C."/>
            <person name="Libourel C."/>
            <person name="Otte J."/>
            <person name="Skaloud P."/>
            <person name="Haon M."/>
            <person name="Grisel S."/>
            <person name="Petersen M."/>
            <person name="Berrin J.G."/>
            <person name="Delaux P.M."/>
            <person name="Dal Grande F."/>
            <person name="Keller J."/>
        </authorList>
    </citation>
    <scope>NUCLEOTIDE SEQUENCE [LARGE SCALE GENOMIC DNA]</scope>
    <source>
        <strain evidence="7 8">SAG 2036</strain>
    </source>
</reference>
<name>A0AAW1PA47_9CHLO</name>
<dbReference type="InterPro" id="IPR031570">
    <property type="entry name" value="NBEA/BDCP_DUF4704"/>
</dbReference>
<dbReference type="Gene3D" id="2.130.10.10">
    <property type="entry name" value="YVTN repeat-like/Quinoprotein amine dehydrogenase"/>
    <property type="match status" value="2"/>
</dbReference>
<dbReference type="InterPro" id="IPR023362">
    <property type="entry name" value="PH-BEACH_dom"/>
</dbReference>
<feature type="domain" description="BEACH" evidence="5">
    <location>
        <begin position="2063"/>
        <end position="2324"/>
    </location>
</feature>
<dbReference type="SUPFAM" id="SSF49899">
    <property type="entry name" value="Concanavalin A-like lectins/glucanases"/>
    <property type="match status" value="1"/>
</dbReference>
<organism evidence="7 8">
    <name type="scientific">Symbiochloris irregularis</name>
    <dbReference type="NCBI Taxonomy" id="706552"/>
    <lineage>
        <taxon>Eukaryota</taxon>
        <taxon>Viridiplantae</taxon>
        <taxon>Chlorophyta</taxon>
        <taxon>core chlorophytes</taxon>
        <taxon>Trebouxiophyceae</taxon>
        <taxon>Trebouxiales</taxon>
        <taxon>Trebouxiaceae</taxon>
        <taxon>Symbiochloris</taxon>
    </lineage>
</organism>
<evidence type="ECO:0000259" key="5">
    <source>
        <dbReference type="PROSITE" id="PS50197"/>
    </source>
</evidence>
<proteinExistence type="predicted"/>
<evidence type="ECO:0000313" key="7">
    <source>
        <dbReference type="EMBL" id="KAK9806574.1"/>
    </source>
</evidence>
<dbReference type="InterPro" id="IPR036372">
    <property type="entry name" value="BEACH_dom_sf"/>
</dbReference>
<feature type="domain" description="BEACH-type PH" evidence="6">
    <location>
        <begin position="1952"/>
        <end position="2053"/>
    </location>
</feature>
<gene>
    <name evidence="7" type="ORF">WJX73_003713</name>
</gene>
<sequence length="2710" mass="296091">MSFLKNIFETVLGRPEGHKKAARDQSERPRAIRPPEVIFDSSVSQEAHLLGLWREHGQAVQVQSKDVKGSLQRFFAAFVSAFNDWQPTDPPFSPGGMRRTGDQVQGCSFGHPRAVLMAAVAAVHDIPSSFVQVARKEHASAAEMRAMVDMSALEVLAIAVRSQHNRQLLSSASPGLHSVLSQLVKMAVSRLNTDTATLASPEALPRLATRLDFLTHLLAHALAVMEAHLHQELHSCATSPPVSLGQHVEGSERGLCCWQACEPGSLADTRAMEAAVQPWLAEGAGRGALMQKDAGLKHQILLLQAVCTAVKYEAASLQALLDVNGLAHVSQLLQWLSLASTQAGQGGAEREGDAMGDQGNSDADGGLHERRHSGRYASTSEGAVDHLAFDLSAKQLSHTRSNLLEASQQGREAAPPASPPLRAAYAVLEGALGLKRHGSQWMEGRQQQNWQGLMHSLVRAAVDVFTPKPLGSHTPDPPLHAAAVQLLEASPSPAHHHFLAFLQALLQSHPAALLTLKQMRVWDIIYSTTFFFVGVPASPTAQSESLSSTCYRRPQRDSMGNDDNEVECRKLLDLIDHHLLDDDIILLAAPALARVLSTKPEVSVDVLQRCEALGSLAAALKGQAHAAALASEGSRDPSEDGSTRWQARFAVLSLLATFLRLSPAVQRRAVREWDIVKALFALLWERTMERASLRMVISLMRIPPAAEDDRAAKATLFTNFVCILPRWLAAREWNVQGVAVISDLLGGIREVTGEHDSLPHQNLFRDAEVFVQLVNLLSVDYPAHLGAHMAEEVLSTLVCLLRGNEANRQRFRGDIGYEVLLTAVSGQSGGEGGMCPRPVLEQMLCLALEADYRGAGPGLKIVNTDAALMQLHALVKAGPEDQHWGLEQWVRLLPGSTANLAAFERAGVNGLLIDWFKQACNQPQLQSQILRLLQVTGAYSISGSDLRSMLALLRKDAKGRVPAKSRELLRTLCIMAQHEDPAAFFSFEDEAAGILRNTELPLASGKGYTFAVWLRLESVDKAGSPAGGRSLYSLLSIATNGSLKRGLAAAFRGDTLVVRTFQPRAFELPIPHKFAPRRWYHVAIVHSGGGALSTPAVSLFVDGAQVFSDKFKYPKAQQAFNVCSFGASIAAQDTGLAAPVGAFLGQLGCIYLFDDTLSAGQVAALHELGPNYQSTFFHQEYDARLEQLPSSNAHRALCEGKEGLAPKLALSYNAQAAAGRMLYDTREGDTAALAEGTQLCRATQLRDMLACLGGVPCLLPLIAQLDSPLAPEQEQEQQRRDADASSLAVDTMELLSAVFAHSPANRRSMQNISGMALVSHLLQQCSPRHLDAKLLTALVQLHAAVFVPGDALARSVRQHLLLKLPLWSRAPVDIQMNLLTLIHTIIEEEPQDILSLLPLPSLLDSLRDLYSTAESTTPVPMAHGATLADLAKLRQYLVDILSNMLSWQAAVDEVQEGLHTNEEEMQALIAFVGNCSDTAAMEDGSYARAPWSWAGEELELVREIVRGLGTWCICHRPQGWECLDRLACLIRSYTAAGVLEGFGLMEDLLADVALSVSVAVRREMQETQALAASAGDSWTVVPMYASPHFLANVEGLYSLMYELISGTLVPHLVRRSRASQDADLNQWLRDESANELHSAAWAVLGCPEPFEGDGRWTPGSERLCNAAWALLEAMRRAQRSQEAQGLGRESSGGAGSIAALDDSEVGQDGVKLRLSSRMLLLNLRDAPVKAAQQSTANFVHLMLFLCDCRTSMLREQMQLLQACCIRMAGQQPADEQGAMRRSTLGNAIVALGEGSSAGVGPALPLETDPLFWPAVQARIDAAAATKAARVKLGVLGMLSQRHREVAGSMEAGSKARLQQDRRLCAEFTEAGREALEESYHWKLDRQEDPLRRRMRLKRNYRFQQYSNPAKGDPPERGMDLQPQLSLPIGSIRRKSIVGEEDLHPDSANASPERPEQVKHVVACQLVTPRRIVPGTLRITTLQLDFNSDPEEGNGDAPPMRTHKRWAIAAIKEVHHARFLLQPSAMELFLHDRSNALLNFSSSKVMREAGTVLLGISKRIALYDRKRKQDEALRLQGLWVRWELSTFDYLMRLNTLAGRTYNDLNQYPVFPWVLADYESPTLDLTSPETFRDLSKPVGALNPQRLQFFKERYESFSDPDIPAFHYGSHYSSAGVVLFYLIRMEPFTSLNRALQGDRFDHADRLFHDIASTWANCLQSSSDVKELVPEFFYQADFLTNANGFDLGCRQDGVKLGDAVLPPWANDSPDEFRGSKAKEAVNVFYYLTYEGAADLDDIADPLQRKAVEDQISFFGQTPSQLFKRAHPKRGPPPSPALHPLLNCPDAMKLNPLQILPSKRPNASVACLRVVDSRLLTIGADRAICSHKWVSARDNQPALTFSSSMTDSSSVTVEQDPSPARMLGTPFAADLDSEQCHCVLPAGQVVVSCGFWDNSLRCYGTEDGRLLQTLRHHKDIVTCVALASSGTTLVSGSRDTTLLVWEVVPRAHTRMQRSGLIRGPAAPLQPLKPRPRLLLTGHESVVVCVVVCTQLDLIVSASAAGAVLVHSLGTGRYIRCMYLPDKVPPRLICLSPTTGVLLAHSWQDLALHAYSVNGRHLVSAEGTEKLSAVVMTPDGKLVISGGARGIVTLRWLHSLQVILRYEGGGAPVTALALSSEECIVAGTARGALLLYVPDPRRRITRRLDQADVRSPASPRA</sequence>
<dbReference type="InterPro" id="IPR046852">
    <property type="entry name" value="Neurobeachin_a-sol"/>
</dbReference>
<dbReference type="Gene3D" id="1.10.1540.10">
    <property type="entry name" value="BEACH domain"/>
    <property type="match status" value="2"/>
</dbReference>
<dbReference type="CDD" id="cd06071">
    <property type="entry name" value="Beach"/>
    <property type="match status" value="1"/>
</dbReference>
<evidence type="ECO:0000259" key="6">
    <source>
        <dbReference type="PROSITE" id="PS51783"/>
    </source>
</evidence>
<dbReference type="Pfam" id="PF14844">
    <property type="entry name" value="PH_BEACH"/>
    <property type="match status" value="1"/>
</dbReference>
<keyword evidence="2" id="KW-0677">Repeat</keyword>
<dbReference type="InterPro" id="IPR000409">
    <property type="entry name" value="BEACH_dom"/>
</dbReference>
<feature type="region of interest" description="Disordered" evidence="4">
    <location>
        <begin position="1901"/>
        <end position="1922"/>
    </location>
</feature>
<dbReference type="PROSITE" id="PS50197">
    <property type="entry name" value="BEACH"/>
    <property type="match status" value="1"/>
</dbReference>
<dbReference type="InterPro" id="IPR015943">
    <property type="entry name" value="WD40/YVTN_repeat-like_dom_sf"/>
</dbReference>
<dbReference type="PANTHER" id="PTHR13743">
    <property type="entry name" value="BEIGE/BEACH-RELATED"/>
    <property type="match status" value="1"/>
</dbReference>
<feature type="region of interest" description="Disordered" evidence="4">
    <location>
        <begin position="344"/>
        <end position="370"/>
    </location>
</feature>
<dbReference type="PANTHER" id="PTHR13743:SF112">
    <property type="entry name" value="BEACH DOMAIN-CONTAINING PROTEIN"/>
    <property type="match status" value="1"/>
</dbReference>
<dbReference type="Pfam" id="PF15787">
    <property type="entry name" value="DUF4704"/>
    <property type="match status" value="1"/>
</dbReference>
<dbReference type="InterPro" id="IPR036322">
    <property type="entry name" value="WD40_repeat_dom_sf"/>
</dbReference>
<accession>A0AAW1PA47</accession>
<dbReference type="Proteomes" id="UP001465755">
    <property type="component" value="Unassembled WGS sequence"/>
</dbReference>
<feature type="repeat" description="WD" evidence="3">
    <location>
        <begin position="2464"/>
        <end position="2497"/>
    </location>
</feature>
<dbReference type="InterPro" id="IPR046851">
    <property type="entry name" value="NBCH_WD40"/>
</dbReference>
<dbReference type="InterPro" id="IPR050865">
    <property type="entry name" value="BEACH_Domain"/>
</dbReference>
<dbReference type="InterPro" id="IPR001680">
    <property type="entry name" value="WD40_rpt"/>
</dbReference>
<dbReference type="InterPro" id="IPR011993">
    <property type="entry name" value="PH-like_dom_sf"/>
</dbReference>
<dbReference type="SMART" id="SM01026">
    <property type="entry name" value="Beach"/>
    <property type="match status" value="1"/>
</dbReference>
<dbReference type="PROSITE" id="PS50294">
    <property type="entry name" value="WD_REPEATS_REGION"/>
    <property type="match status" value="1"/>
</dbReference>
<dbReference type="Pfam" id="PF02138">
    <property type="entry name" value="Beach"/>
    <property type="match status" value="2"/>
</dbReference>
<evidence type="ECO:0000256" key="2">
    <source>
        <dbReference type="ARBA" id="ARBA00022737"/>
    </source>
</evidence>
<dbReference type="InterPro" id="IPR013320">
    <property type="entry name" value="ConA-like_dom_sf"/>
</dbReference>
<dbReference type="Gene3D" id="2.30.29.30">
    <property type="entry name" value="Pleckstrin-homology domain (PH domain)/Phosphotyrosine-binding domain (PTB)"/>
    <property type="match status" value="1"/>
</dbReference>
<dbReference type="Pfam" id="PF20426">
    <property type="entry name" value="NBCH_WD40"/>
    <property type="match status" value="1"/>
</dbReference>
<evidence type="ECO:0000256" key="3">
    <source>
        <dbReference type="PROSITE-ProRule" id="PRU00221"/>
    </source>
</evidence>
<dbReference type="SUPFAM" id="SSF81837">
    <property type="entry name" value="BEACH domain"/>
    <property type="match status" value="1"/>
</dbReference>
<evidence type="ECO:0000256" key="1">
    <source>
        <dbReference type="ARBA" id="ARBA00022574"/>
    </source>
</evidence>
<dbReference type="CDD" id="cd01201">
    <property type="entry name" value="PH_BEACH"/>
    <property type="match status" value="1"/>
</dbReference>
<dbReference type="Pfam" id="PF13385">
    <property type="entry name" value="Laminin_G_3"/>
    <property type="match status" value="1"/>
</dbReference>
<comment type="caution">
    <text evidence="7">The sequence shown here is derived from an EMBL/GenBank/DDBJ whole genome shotgun (WGS) entry which is preliminary data.</text>
</comment>
<dbReference type="EMBL" id="JALJOQ010000036">
    <property type="protein sequence ID" value="KAK9806574.1"/>
    <property type="molecule type" value="Genomic_DNA"/>
</dbReference>
<dbReference type="SMART" id="SM00320">
    <property type="entry name" value="WD40"/>
    <property type="match status" value="5"/>
</dbReference>
<dbReference type="Gene3D" id="2.60.120.200">
    <property type="match status" value="1"/>
</dbReference>
<dbReference type="PROSITE" id="PS00678">
    <property type="entry name" value="WD_REPEATS_1"/>
    <property type="match status" value="1"/>
</dbReference>
<dbReference type="PROSITE" id="PS50082">
    <property type="entry name" value="WD_REPEATS_2"/>
    <property type="match status" value="1"/>
</dbReference>
<evidence type="ECO:0000256" key="4">
    <source>
        <dbReference type="SAM" id="MobiDB-lite"/>
    </source>
</evidence>
<evidence type="ECO:0000313" key="8">
    <source>
        <dbReference type="Proteomes" id="UP001465755"/>
    </source>
</evidence>
<protein>
    <submittedName>
        <fullName evidence="7">Uncharacterized protein</fullName>
    </submittedName>
</protein>
<keyword evidence="8" id="KW-1185">Reference proteome</keyword>
<dbReference type="SUPFAM" id="SSF50978">
    <property type="entry name" value="WD40 repeat-like"/>
    <property type="match status" value="1"/>
</dbReference>
<dbReference type="InterPro" id="IPR019775">
    <property type="entry name" value="WD40_repeat_CS"/>
</dbReference>
<keyword evidence="1 3" id="KW-0853">WD repeat</keyword>
<dbReference type="PROSITE" id="PS51783">
    <property type="entry name" value="PH_BEACH"/>
    <property type="match status" value="1"/>
</dbReference>